<evidence type="ECO:0000256" key="2">
    <source>
        <dbReference type="ARBA" id="ARBA00022630"/>
    </source>
</evidence>
<dbReference type="InterPro" id="IPR002938">
    <property type="entry name" value="FAD-bd"/>
</dbReference>
<feature type="domain" description="FAD-binding" evidence="6">
    <location>
        <begin position="51"/>
        <end position="412"/>
    </location>
</feature>
<keyword evidence="5" id="KW-0503">Monooxygenase</keyword>
<dbReference type="PRINTS" id="PR00420">
    <property type="entry name" value="RNGMNOXGNASE"/>
</dbReference>
<evidence type="ECO:0000256" key="4">
    <source>
        <dbReference type="ARBA" id="ARBA00023002"/>
    </source>
</evidence>
<dbReference type="InterPro" id="IPR036188">
    <property type="entry name" value="FAD/NAD-bd_sf"/>
</dbReference>
<keyword evidence="2" id="KW-0285">Flavoprotein</keyword>
<gene>
    <name evidence="7" type="ORF">VM1G_03823</name>
</gene>
<sequence>MLPVTDQLYKTYSIIGTTQLLLYIDHIFLVCVNLKHLHCTIMDSRPTPSRLRVLVAGGGIGGLTAAIALRQQGHEVEVFEKSKLHRDIGAAVYVAPNCTAALSHIDINPGDFGGVAYRGFKFLNAKCEVDAQWTFTEEESAKWPAEWWLVSRIDLHNALKQKAAAPDGPGVPVKIHTGLGADSVDSETGSISLTDGTTLTGDLIVCADGIHSKTRRSITGRDVPLFSSGQACYRWLVPTSALAEDPVTKTFVDKPGHFVQWAGSNRRVVFYPCASGTVINCVAMLPRAEFGEIKRGLTGYDQSANKKELLSHFETFAPPVLRMLDKAPEDNVKLWDLLDMELQPSLIKGKALLIGDAAHPFLPHLGQGAAQAIEDACALGAVLPLGTPAEEIPQRLELWQHCRKDRAYKVVEYTRARGRDVEKEYGSPETMERFNTVMQYCINYDAWEHAEEQMKTWLEQTV</sequence>
<organism evidence="7 8">
    <name type="scientific">Cytospora mali</name>
    <name type="common">Apple Valsa canker fungus</name>
    <name type="synonym">Valsa mali</name>
    <dbReference type="NCBI Taxonomy" id="578113"/>
    <lineage>
        <taxon>Eukaryota</taxon>
        <taxon>Fungi</taxon>
        <taxon>Dikarya</taxon>
        <taxon>Ascomycota</taxon>
        <taxon>Pezizomycotina</taxon>
        <taxon>Sordariomycetes</taxon>
        <taxon>Sordariomycetidae</taxon>
        <taxon>Diaporthales</taxon>
        <taxon>Cytosporaceae</taxon>
        <taxon>Cytospora</taxon>
    </lineage>
</organism>
<dbReference type="GO" id="GO:0004497">
    <property type="term" value="F:monooxygenase activity"/>
    <property type="evidence" value="ECO:0007669"/>
    <property type="project" value="UniProtKB-KW"/>
</dbReference>
<dbReference type="EMBL" id="CM003101">
    <property type="protein sequence ID" value="KUI68694.1"/>
    <property type="molecule type" value="Genomic_DNA"/>
</dbReference>
<dbReference type="SMR" id="A0A194VWU8"/>
<dbReference type="InterPro" id="IPR050493">
    <property type="entry name" value="FAD-dep_Monooxygenase_BioMet"/>
</dbReference>
<proteinExistence type="inferred from homology"/>
<accession>A0A194VWU8</accession>
<keyword evidence="8" id="KW-1185">Reference proteome</keyword>
<evidence type="ECO:0000256" key="1">
    <source>
        <dbReference type="ARBA" id="ARBA00007992"/>
    </source>
</evidence>
<dbReference type="SUPFAM" id="SSF51905">
    <property type="entry name" value="FAD/NAD(P)-binding domain"/>
    <property type="match status" value="1"/>
</dbReference>
<evidence type="ECO:0000313" key="8">
    <source>
        <dbReference type="Proteomes" id="UP000078559"/>
    </source>
</evidence>
<evidence type="ECO:0000256" key="5">
    <source>
        <dbReference type="ARBA" id="ARBA00023033"/>
    </source>
</evidence>
<evidence type="ECO:0000259" key="6">
    <source>
        <dbReference type="Pfam" id="PF01494"/>
    </source>
</evidence>
<reference evidence="7" key="1">
    <citation type="submission" date="2014-12" db="EMBL/GenBank/DDBJ databases">
        <title>Genome Sequence of Valsa Canker Pathogens Uncovers a Specific Adaption of Colonization on Woody Bark.</title>
        <authorList>
            <person name="Yin Z."/>
            <person name="Liu H."/>
            <person name="Gao X."/>
            <person name="Li Z."/>
            <person name="Song N."/>
            <person name="Ke X."/>
            <person name="Dai Q."/>
            <person name="Wu Y."/>
            <person name="Sun Y."/>
            <person name="Xu J.-R."/>
            <person name="Kang Z.K."/>
            <person name="Wang L."/>
            <person name="Huang L."/>
        </authorList>
    </citation>
    <scope>NUCLEOTIDE SEQUENCE [LARGE SCALE GENOMIC DNA]</scope>
    <source>
        <strain evidence="7">03-8</strain>
    </source>
</reference>
<dbReference type="Pfam" id="PF01494">
    <property type="entry name" value="FAD_binding_3"/>
    <property type="match status" value="1"/>
</dbReference>
<comment type="similarity">
    <text evidence="1">Belongs to the paxM FAD-dependent monooxygenase family.</text>
</comment>
<dbReference type="PANTHER" id="PTHR13789">
    <property type="entry name" value="MONOOXYGENASE"/>
    <property type="match status" value="1"/>
</dbReference>
<dbReference type="SUPFAM" id="SSF54373">
    <property type="entry name" value="FAD-linked reductases, C-terminal domain"/>
    <property type="match status" value="1"/>
</dbReference>
<protein>
    <submittedName>
        <fullName evidence="7">FAD-dependent urate hydroxylase</fullName>
    </submittedName>
</protein>
<keyword evidence="3" id="KW-0274">FAD</keyword>
<dbReference type="OrthoDB" id="9993796at2759"/>
<dbReference type="Proteomes" id="UP000078559">
    <property type="component" value="Chromosome 4"/>
</dbReference>
<evidence type="ECO:0000313" key="7">
    <source>
        <dbReference type="EMBL" id="KUI68694.1"/>
    </source>
</evidence>
<name>A0A194VWU8_CYTMA</name>
<keyword evidence="4" id="KW-0560">Oxidoreductase</keyword>
<evidence type="ECO:0000256" key="3">
    <source>
        <dbReference type="ARBA" id="ARBA00022827"/>
    </source>
</evidence>
<dbReference type="AlphaFoldDB" id="A0A194VWU8"/>
<dbReference type="PANTHER" id="PTHR13789:SF261">
    <property type="entry name" value="HYDROXYLASE, PUTATIVE (AFU_ORTHOLOGUE AFUA_7G00590)-RELATED"/>
    <property type="match status" value="1"/>
</dbReference>
<dbReference type="Gene3D" id="3.50.50.60">
    <property type="entry name" value="FAD/NAD(P)-binding domain"/>
    <property type="match status" value="1"/>
</dbReference>
<dbReference type="GO" id="GO:0071949">
    <property type="term" value="F:FAD binding"/>
    <property type="evidence" value="ECO:0007669"/>
    <property type="project" value="InterPro"/>
</dbReference>